<keyword evidence="3 5" id="KW-0067">ATP-binding</keyword>
<evidence type="ECO:0000256" key="2">
    <source>
        <dbReference type="ARBA" id="ARBA00022741"/>
    </source>
</evidence>
<dbReference type="PANTHER" id="PTHR10695">
    <property type="entry name" value="DEPHOSPHO-COA KINASE-RELATED"/>
    <property type="match status" value="1"/>
</dbReference>
<dbReference type="RefSeq" id="WP_074644216.1">
    <property type="nucleotide sequence ID" value="NZ_FNBL01000004.1"/>
</dbReference>
<keyword evidence="5" id="KW-0808">Transferase</keyword>
<dbReference type="GO" id="GO:0005524">
    <property type="term" value="F:ATP binding"/>
    <property type="evidence" value="ECO:0007669"/>
    <property type="project" value="UniProtKB-UniRule"/>
</dbReference>
<evidence type="ECO:0000313" key="8">
    <source>
        <dbReference type="Proteomes" id="UP000182284"/>
    </source>
</evidence>
<dbReference type="Pfam" id="PF01121">
    <property type="entry name" value="CoaE"/>
    <property type="match status" value="1"/>
</dbReference>
<comment type="similarity">
    <text evidence="1 5">Belongs to the CoaE family.</text>
</comment>
<dbReference type="PANTHER" id="PTHR10695:SF46">
    <property type="entry name" value="BIFUNCTIONAL COENZYME A SYNTHASE-RELATED"/>
    <property type="match status" value="1"/>
</dbReference>
<keyword evidence="2 5" id="KW-0547">Nucleotide-binding</keyword>
<dbReference type="InterPro" id="IPR027417">
    <property type="entry name" value="P-loop_NTPase"/>
</dbReference>
<protein>
    <recommendedName>
        <fullName evidence="5 6">Dephospho-CoA kinase</fullName>
        <ecNumber evidence="5 6">2.7.1.24</ecNumber>
    </recommendedName>
    <alternativeName>
        <fullName evidence="5">Dephosphocoenzyme A kinase</fullName>
    </alternativeName>
</protein>
<name>A0A1G7LC90_9RHOB</name>
<sequence length="200" mass="21153">MTSRPFLIGLTGSIGMGKSTTAAMFAEEGIPVWDADVAVARLYGKNGAAVDPISKVFPEAISDGVVSKDRLKSIIAANPDALKQIESIVHPLVAADRHAFIADCTAPIALADIPLLFETGADKSVDVVVVVSTDAKTQAARVLARPGMTEAHFKAILSKQLPDAEKRARADVVIETDTLESTRAQVQNLLSTLRTKIAHA</sequence>
<dbReference type="EMBL" id="FNBL01000004">
    <property type="protein sequence ID" value="SDF47083.1"/>
    <property type="molecule type" value="Genomic_DNA"/>
</dbReference>
<dbReference type="Gene3D" id="3.40.50.300">
    <property type="entry name" value="P-loop containing nucleotide triphosphate hydrolases"/>
    <property type="match status" value="1"/>
</dbReference>
<keyword evidence="5 7" id="KW-0418">Kinase</keyword>
<dbReference type="HAMAP" id="MF_00376">
    <property type="entry name" value="Dephospho_CoA_kinase"/>
    <property type="match status" value="1"/>
</dbReference>
<keyword evidence="5" id="KW-0963">Cytoplasm</keyword>
<feature type="binding site" evidence="5">
    <location>
        <begin position="15"/>
        <end position="20"/>
    </location>
    <ligand>
        <name>ATP</name>
        <dbReference type="ChEBI" id="CHEBI:30616"/>
    </ligand>
</feature>
<dbReference type="NCBIfam" id="TIGR00152">
    <property type="entry name" value="dephospho-CoA kinase"/>
    <property type="match status" value="1"/>
</dbReference>
<evidence type="ECO:0000256" key="4">
    <source>
        <dbReference type="ARBA" id="ARBA00022993"/>
    </source>
</evidence>
<evidence type="ECO:0000256" key="3">
    <source>
        <dbReference type="ARBA" id="ARBA00022840"/>
    </source>
</evidence>
<dbReference type="GO" id="GO:0004140">
    <property type="term" value="F:dephospho-CoA kinase activity"/>
    <property type="evidence" value="ECO:0007669"/>
    <property type="project" value="UniProtKB-UniRule"/>
</dbReference>
<comment type="catalytic activity">
    <reaction evidence="5">
        <text>3'-dephospho-CoA + ATP = ADP + CoA + H(+)</text>
        <dbReference type="Rhea" id="RHEA:18245"/>
        <dbReference type="ChEBI" id="CHEBI:15378"/>
        <dbReference type="ChEBI" id="CHEBI:30616"/>
        <dbReference type="ChEBI" id="CHEBI:57287"/>
        <dbReference type="ChEBI" id="CHEBI:57328"/>
        <dbReference type="ChEBI" id="CHEBI:456216"/>
        <dbReference type="EC" id="2.7.1.24"/>
    </reaction>
</comment>
<dbReference type="SUPFAM" id="SSF52540">
    <property type="entry name" value="P-loop containing nucleoside triphosphate hydrolases"/>
    <property type="match status" value="1"/>
</dbReference>
<comment type="subcellular location">
    <subcellularLocation>
        <location evidence="5">Cytoplasm</location>
    </subcellularLocation>
</comment>
<evidence type="ECO:0000313" key="7">
    <source>
        <dbReference type="EMBL" id="SDF47083.1"/>
    </source>
</evidence>
<dbReference type="AlphaFoldDB" id="A0A1G7LC90"/>
<dbReference type="GO" id="GO:0015937">
    <property type="term" value="P:coenzyme A biosynthetic process"/>
    <property type="evidence" value="ECO:0007669"/>
    <property type="project" value="UniProtKB-UniRule"/>
</dbReference>
<evidence type="ECO:0000256" key="1">
    <source>
        <dbReference type="ARBA" id="ARBA00009018"/>
    </source>
</evidence>
<comment type="pathway">
    <text evidence="5">Cofactor biosynthesis; coenzyme A biosynthesis; CoA from (R)-pantothenate: step 5/5.</text>
</comment>
<dbReference type="EC" id="2.7.1.24" evidence="5 6"/>
<evidence type="ECO:0000256" key="5">
    <source>
        <dbReference type="HAMAP-Rule" id="MF_00376"/>
    </source>
</evidence>
<dbReference type="CDD" id="cd02022">
    <property type="entry name" value="DPCK"/>
    <property type="match status" value="1"/>
</dbReference>
<dbReference type="InterPro" id="IPR001977">
    <property type="entry name" value="Depp_CoAkinase"/>
</dbReference>
<dbReference type="GO" id="GO:0005737">
    <property type="term" value="C:cytoplasm"/>
    <property type="evidence" value="ECO:0007669"/>
    <property type="project" value="UniProtKB-SubCell"/>
</dbReference>
<dbReference type="Proteomes" id="UP000182284">
    <property type="component" value="Unassembled WGS sequence"/>
</dbReference>
<keyword evidence="4 5" id="KW-0173">Coenzyme A biosynthesis</keyword>
<organism evidence="7 8">
    <name type="scientific">Celeribacter baekdonensis</name>
    <dbReference type="NCBI Taxonomy" id="875171"/>
    <lineage>
        <taxon>Bacteria</taxon>
        <taxon>Pseudomonadati</taxon>
        <taxon>Pseudomonadota</taxon>
        <taxon>Alphaproteobacteria</taxon>
        <taxon>Rhodobacterales</taxon>
        <taxon>Roseobacteraceae</taxon>
        <taxon>Celeribacter</taxon>
    </lineage>
</organism>
<comment type="function">
    <text evidence="5">Catalyzes the phosphorylation of the 3'-hydroxyl group of dephosphocoenzyme A to form coenzyme A.</text>
</comment>
<accession>A0A1G7LC90</accession>
<reference evidence="7 8" key="1">
    <citation type="submission" date="2016-10" db="EMBL/GenBank/DDBJ databases">
        <authorList>
            <person name="de Groot N.N."/>
        </authorList>
    </citation>
    <scope>NUCLEOTIDE SEQUENCE [LARGE SCALE GENOMIC DNA]</scope>
    <source>
        <strain evidence="7 8">DSM 27375</strain>
    </source>
</reference>
<dbReference type="OrthoDB" id="9812943at2"/>
<proteinExistence type="inferred from homology"/>
<dbReference type="PROSITE" id="PS51219">
    <property type="entry name" value="DPCK"/>
    <property type="match status" value="1"/>
</dbReference>
<evidence type="ECO:0000256" key="6">
    <source>
        <dbReference type="NCBIfam" id="TIGR00152"/>
    </source>
</evidence>
<dbReference type="UniPathway" id="UPA00241">
    <property type="reaction ID" value="UER00356"/>
</dbReference>
<gene>
    <name evidence="5" type="primary">coaE</name>
    <name evidence="7" type="ORF">SAMN04488117_104246</name>
</gene>